<evidence type="ECO:0000313" key="3">
    <source>
        <dbReference type="EMBL" id="SHO46502.1"/>
    </source>
</evidence>
<organism evidence="3 4">
    <name type="scientific">Desulfopila aestuarii DSM 18488</name>
    <dbReference type="NCBI Taxonomy" id="1121416"/>
    <lineage>
        <taxon>Bacteria</taxon>
        <taxon>Pseudomonadati</taxon>
        <taxon>Thermodesulfobacteriota</taxon>
        <taxon>Desulfobulbia</taxon>
        <taxon>Desulfobulbales</taxon>
        <taxon>Desulfocapsaceae</taxon>
        <taxon>Desulfopila</taxon>
    </lineage>
</organism>
<keyword evidence="4" id="KW-1185">Reference proteome</keyword>
<evidence type="ECO:0000259" key="1">
    <source>
        <dbReference type="Pfam" id="PF12727"/>
    </source>
</evidence>
<dbReference type="GO" id="GO:0003677">
    <property type="term" value="F:DNA binding"/>
    <property type="evidence" value="ECO:0007669"/>
    <property type="project" value="InterPro"/>
</dbReference>
<dbReference type="InterPro" id="IPR010093">
    <property type="entry name" value="SinI_DNA-bd"/>
</dbReference>
<dbReference type="EMBL" id="FRFE01000005">
    <property type="protein sequence ID" value="SHO46502.1"/>
    <property type="molecule type" value="Genomic_DNA"/>
</dbReference>
<dbReference type="Pfam" id="PF12727">
    <property type="entry name" value="PBP_like"/>
    <property type="match status" value="1"/>
</dbReference>
<dbReference type="OrthoDB" id="9804758at2"/>
<dbReference type="Proteomes" id="UP000184603">
    <property type="component" value="Unassembled WGS sequence"/>
</dbReference>
<dbReference type="STRING" id="1121416.SAMN02745220_01536"/>
<name>A0A1M7Y353_9BACT</name>
<accession>A0A1M7Y353</accession>
<dbReference type="InterPro" id="IPR041657">
    <property type="entry name" value="HTH_17"/>
</dbReference>
<dbReference type="PANTHER" id="PTHR38431">
    <property type="entry name" value="BLL2305 PROTEIN"/>
    <property type="match status" value="1"/>
</dbReference>
<feature type="domain" description="PBP" evidence="1">
    <location>
        <begin position="94"/>
        <end position="279"/>
    </location>
</feature>
<gene>
    <name evidence="3" type="ORF">SAMN02745220_01536</name>
</gene>
<dbReference type="PANTHER" id="PTHR38431:SF1">
    <property type="entry name" value="BLL2305 PROTEIN"/>
    <property type="match status" value="1"/>
</dbReference>
<evidence type="ECO:0000313" key="4">
    <source>
        <dbReference type="Proteomes" id="UP000184603"/>
    </source>
</evidence>
<dbReference type="AlphaFoldDB" id="A0A1M7Y353"/>
<protein>
    <submittedName>
        <fullName evidence="3">DNA binding domain-containing protein, excisionase family</fullName>
    </submittedName>
</protein>
<dbReference type="NCBIfam" id="TIGR01764">
    <property type="entry name" value="excise"/>
    <property type="match status" value="1"/>
</dbReference>
<reference evidence="3 4" key="1">
    <citation type="submission" date="2016-12" db="EMBL/GenBank/DDBJ databases">
        <authorList>
            <person name="Song W.-J."/>
            <person name="Kurnit D.M."/>
        </authorList>
    </citation>
    <scope>NUCLEOTIDE SEQUENCE [LARGE SCALE GENOMIC DNA]</scope>
    <source>
        <strain evidence="3 4">DSM 18488</strain>
    </source>
</reference>
<evidence type="ECO:0000259" key="2">
    <source>
        <dbReference type="Pfam" id="PF12728"/>
    </source>
</evidence>
<dbReference type="RefSeq" id="WP_073612858.1">
    <property type="nucleotide sequence ID" value="NZ_FRFE01000005.1"/>
</dbReference>
<dbReference type="SUPFAM" id="SSF53850">
    <property type="entry name" value="Periplasmic binding protein-like II"/>
    <property type="match status" value="1"/>
</dbReference>
<sequence length="312" mass="35521">MERVTVKTFLTTKEVANMLKVNEKMIYSLVNDKGLPATKVTGKWLFPRRLVEDWLDAHILNYRKDYAGLSSEDGVLLLAGSDDPLFQRTLSLFHKLREDTIAFFSNQGSMGGLTSLRRGLCHIGVCHLLQDDNQEYNFDFAEQELDRAPVFVNFSQREQGILLRPGNPKNIGSIADLAKKNVRIVNRHLGTGTRLLFDYEISKSDISHNDINGYHNEVSRHLDAGLEVLSGRADAAPAIRAVAGMLGLDFLPLRWERFDLLISRERFFEKGIQSFLTLLDEKQFRQQAESLEGYDVSLCGKMMFPNNFNMEE</sequence>
<feature type="domain" description="Helix-turn-helix" evidence="2">
    <location>
        <begin position="9"/>
        <end position="57"/>
    </location>
</feature>
<dbReference type="Gene3D" id="3.40.190.10">
    <property type="entry name" value="Periplasmic binding protein-like II"/>
    <property type="match status" value="1"/>
</dbReference>
<dbReference type="Pfam" id="PF12728">
    <property type="entry name" value="HTH_17"/>
    <property type="match status" value="1"/>
</dbReference>
<proteinExistence type="predicted"/>
<dbReference type="InterPro" id="IPR024370">
    <property type="entry name" value="PBP_domain"/>
</dbReference>